<evidence type="ECO:0000313" key="3">
    <source>
        <dbReference type="Proteomes" id="UP000051727"/>
    </source>
</evidence>
<comment type="caution">
    <text evidence="2">The sequence shown here is derived from an EMBL/GenBank/DDBJ whole genome shotgun (WGS) entry which is preliminary data.</text>
</comment>
<dbReference type="RefSeq" id="WP_056992449.1">
    <property type="nucleotide sequence ID" value="NZ_JATAAJ010000014.1"/>
</dbReference>
<feature type="transmembrane region" description="Helical" evidence="1">
    <location>
        <begin position="231"/>
        <end position="252"/>
    </location>
</feature>
<organism evidence="2 3">
    <name type="scientific">Liquorilactobacillus mali</name>
    <dbReference type="NCBI Taxonomy" id="1618"/>
    <lineage>
        <taxon>Bacteria</taxon>
        <taxon>Bacillati</taxon>
        <taxon>Bacillota</taxon>
        <taxon>Bacilli</taxon>
        <taxon>Lactobacillales</taxon>
        <taxon>Lactobacillaceae</taxon>
        <taxon>Liquorilactobacillus</taxon>
    </lineage>
</organism>
<dbReference type="SUPFAM" id="SSF158560">
    <property type="entry name" value="BH3980-like"/>
    <property type="match status" value="1"/>
</dbReference>
<dbReference type="EMBL" id="JQAR01000035">
    <property type="protein sequence ID" value="KRN26729.1"/>
    <property type="molecule type" value="Genomic_DNA"/>
</dbReference>
<sequence>MSSKDKKVESIRNKLNESAKKLKGENATFFDDLRDYLITSSIFYDELDVTEQTYNVCIDLIEAQENGQTAQEYFGKNSRRLADSMIKNFKHAGYREIIELIMLPIGIYWAISFISDFAATGPLKINIFEYLLIALLSVGVVVVVFKTIHKFIYLNENNLVRKSKVIQFIIGTIFFGCIIGVFLAISMLTPPIWIIKLTYPGDVILMLTIIAIFLGWIIIGKKRELYSITPFIVLMAAVGILQRIPVLLAIVGSNNIKFLAAGAAIGGFLINIIWGRIEMKKITRN</sequence>
<feature type="transmembrane region" description="Helical" evidence="1">
    <location>
        <begin position="197"/>
        <end position="219"/>
    </location>
</feature>
<feature type="transmembrane region" description="Helical" evidence="1">
    <location>
        <begin position="97"/>
        <end position="115"/>
    </location>
</feature>
<name>A0A0R2FDX1_9LACO</name>
<feature type="transmembrane region" description="Helical" evidence="1">
    <location>
        <begin position="127"/>
        <end position="145"/>
    </location>
</feature>
<evidence type="ECO:0000313" key="2">
    <source>
        <dbReference type="EMBL" id="KRN26729.1"/>
    </source>
</evidence>
<dbReference type="AlphaFoldDB" id="A0A0R2FDX1"/>
<dbReference type="OrthoDB" id="1655249at2"/>
<accession>A0A0R2FDX1</accession>
<protein>
    <submittedName>
        <fullName evidence="2">Uncharacterized protein</fullName>
    </submittedName>
</protein>
<feature type="transmembrane region" description="Helical" evidence="1">
    <location>
        <begin position="258"/>
        <end position="277"/>
    </location>
</feature>
<dbReference type="Gene3D" id="1.10.1900.10">
    <property type="entry name" value="c-terminal domain of poly(a) binding protein"/>
    <property type="match status" value="1"/>
</dbReference>
<dbReference type="STRING" id="1618.IV36_GL001548"/>
<gene>
    <name evidence="2" type="ORF">IV36_GL001548</name>
</gene>
<proteinExistence type="predicted"/>
<evidence type="ECO:0000256" key="1">
    <source>
        <dbReference type="SAM" id="Phobius"/>
    </source>
</evidence>
<dbReference type="PATRIC" id="fig|1618.3.peg.1567"/>
<keyword evidence="1" id="KW-0472">Membrane</keyword>
<feature type="transmembrane region" description="Helical" evidence="1">
    <location>
        <begin position="165"/>
        <end position="185"/>
    </location>
</feature>
<dbReference type="Proteomes" id="UP000051727">
    <property type="component" value="Unassembled WGS sequence"/>
</dbReference>
<keyword evidence="1" id="KW-1133">Transmembrane helix</keyword>
<keyword evidence="1" id="KW-0812">Transmembrane</keyword>
<reference evidence="2 3" key="1">
    <citation type="journal article" date="2015" name="Genome Announc.">
        <title>Expanding the biotechnology potential of lactobacilli through comparative genomics of 213 strains and associated genera.</title>
        <authorList>
            <person name="Sun Z."/>
            <person name="Harris H.M."/>
            <person name="McCann A."/>
            <person name="Guo C."/>
            <person name="Argimon S."/>
            <person name="Zhang W."/>
            <person name="Yang X."/>
            <person name="Jeffery I.B."/>
            <person name="Cooney J.C."/>
            <person name="Kagawa T.F."/>
            <person name="Liu W."/>
            <person name="Song Y."/>
            <person name="Salvetti E."/>
            <person name="Wrobel A."/>
            <person name="Rasinkangas P."/>
            <person name="Parkhill J."/>
            <person name="Rea M.C."/>
            <person name="O'Sullivan O."/>
            <person name="Ritari J."/>
            <person name="Douillard F.P."/>
            <person name="Paul Ross R."/>
            <person name="Yang R."/>
            <person name="Briner A.E."/>
            <person name="Felis G.E."/>
            <person name="de Vos W.M."/>
            <person name="Barrangou R."/>
            <person name="Klaenhammer T.R."/>
            <person name="Caufield P.W."/>
            <person name="Cui Y."/>
            <person name="Zhang H."/>
            <person name="O'Toole P.W."/>
        </authorList>
    </citation>
    <scope>NUCLEOTIDE SEQUENCE [LARGE SCALE GENOMIC DNA]</scope>
    <source>
        <strain evidence="2 3">ATCC 27304</strain>
    </source>
</reference>